<name>A0A1A9VIN3_GLOAU</name>
<feature type="transmembrane region" description="Helical" evidence="1">
    <location>
        <begin position="76"/>
        <end position="95"/>
    </location>
</feature>
<reference evidence="2" key="1">
    <citation type="submission" date="2020-05" db="UniProtKB">
        <authorList>
            <consortium name="EnsemblMetazoa"/>
        </authorList>
    </citation>
    <scope>IDENTIFICATION</scope>
    <source>
        <strain evidence="2">TTRI</strain>
    </source>
</reference>
<dbReference type="Proteomes" id="UP000078200">
    <property type="component" value="Unassembled WGS sequence"/>
</dbReference>
<keyword evidence="1" id="KW-0472">Membrane</keyword>
<dbReference type="VEuPathDB" id="VectorBase:GAUT038718"/>
<protein>
    <submittedName>
        <fullName evidence="2">Uncharacterized protein</fullName>
    </submittedName>
</protein>
<keyword evidence="3" id="KW-1185">Reference proteome</keyword>
<organism evidence="2 3">
    <name type="scientific">Glossina austeni</name>
    <name type="common">Savannah tsetse fly</name>
    <dbReference type="NCBI Taxonomy" id="7395"/>
    <lineage>
        <taxon>Eukaryota</taxon>
        <taxon>Metazoa</taxon>
        <taxon>Ecdysozoa</taxon>
        <taxon>Arthropoda</taxon>
        <taxon>Hexapoda</taxon>
        <taxon>Insecta</taxon>
        <taxon>Pterygota</taxon>
        <taxon>Neoptera</taxon>
        <taxon>Endopterygota</taxon>
        <taxon>Diptera</taxon>
        <taxon>Brachycera</taxon>
        <taxon>Muscomorpha</taxon>
        <taxon>Hippoboscoidea</taxon>
        <taxon>Glossinidae</taxon>
        <taxon>Glossina</taxon>
    </lineage>
</organism>
<evidence type="ECO:0000313" key="2">
    <source>
        <dbReference type="EnsemblMetazoa" id="GAUT038718-PA"/>
    </source>
</evidence>
<keyword evidence="1" id="KW-0812">Transmembrane</keyword>
<sequence length="128" mass="14397">MSTLLGNTWRLQYNVRSIYQVSESPLYHAIKYNFSQVLQTLLNKVLSTTYIEEESCHQLVAAKAVKRSHHLQESLYLFYLINLLVTEMSAFVLIVTDTPSHGKLSAVGDGKLISLRQRSYGASLTSSA</sequence>
<dbReference type="AlphaFoldDB" id="A0A1A9VIN3"/>
<proteinExistence type="predicted"/>
<evidence type="ECO:0000313" key="3">
    <source>
        <dbReference type="Proteomes" id="UP000078200"/>
    </source>
</evidence>
<keyword evidence="1" id="KW-1133">Transmembrane helix</keyword>
<dbReference type="EnsemblMetazoa" id="GAUT038718-RA">
    <property type="protein sequence ID" value="GAUT038718-PA"/>
    <property type="gene ID" value="GAUT038718"/>
</dbReference>
<evidence type="ECO:0000256" key="1">
    <source>
        <dbReference type="SAM" id="Phobius"/>
    </source>
</evidence>
<accession>A0A1A9VIN3</accession>